<evidence type="ECO:0000313" key="4">
    <source>
        <dbReference type="Proteomes" id="UP000799424"/>
    </source>
</evidence>
<feature type="transmembrane region" description="Helical" evidence="1">
    <location>
        <begin position="20"/>
        <end position="42"/>
    </location>
</feature>
<sequence>MSFAKNSTDLDGTPRFDGNHAAPVIQILAWLFLVYIILSVAAQFATKAAMARRFVGVDFVLVAALILAIGQTATLLCPAGQPLGNIRGSLSEEAVMGAWKALYSGDILGIATLVAAKATVLVALLTLTPVVKHRIMVHVTSTVTVVWGISAMLLIAFQCPSPNRWDISNPRCMNLGIIRIYIAVLNILTDLALVAIPTLIVLPLQMTNGKRLALLTGFWSRLFVVFTSIAQIAFITRFDARNDHLHEIWRIVVCTQIVQVVSMITSTIPFLKPFLMSLESGLLSAETKAIGQGKRHLGETGCGGEEGVEHRVAASKAARALGTMKASQPRGI</sequence>
<dbReference type="OrthoDB" id="3918601at2759"/>
<keyword evidence="4" id="KW-1185">Reference proteome</keyword>
<dbReference type="PANTHER" id="PTHR38794">
    <property type="entry name" value="INTEGRAL MEMBRANE PROTEIN"/>
    <property type="match status" value="1"/>
</dbReference>
<feature type="transmembrane region" description="Helical" evidence="1">
    <location>
        <begin position="248"/>
        <end position="271"/>
    </location>
</feature>
<keyword evidence="1" id="KW-0812">Transmembrane</keyword>
<evidence type="ECO:0000256" key="1">
    <source>
        <dbReference type="SAM" id="Phobius"/>
    </source>
</evidence>
<reference evidence="3" key="1">
    <citation type="journal article" date="2020" name="Stud. Mycol.">
        <title>101 Dothideomycetes genomes: a test case for predicting lifestyles and emergence of pathogens.</title>
        <authorList>
            <person name="Haridas S."/>
            <person name="Albert R."/>
            <person name="Binder M."/>
            <person name="Bloem J."/>
            <person name="Labutti K."/>
            <person name="Salamov A."/>
            <person name="Andreopoulos B."/>
            <person name="Baker S."/>
            <person name="Barry K."/>
            <person name="Bills G."/>
            <person name="Bluhm B."/>
            <person name="Cannon C."/>
            <person name="Castanera R."/>
            <person name="Culley D."/>
            <person name="Daum C."/>
            <person name="Ezra D."/>
            <person name="Gonzalez J."/>
            <person name="Henrissat B."/>
            <person name="Kuo A."/>
            <person name="Liang C."/>
            <person name="Lipzen A."/>
            <person name="Lutzoni F."/>
            <person name="Magnuson J."/>
            <person name="Mondo S."/>
            <person name="Nolan M."/>
            <person name="Ohm R."/>
            <person name="Pangilinan J."/>
            <person name="Park H.-J."/>
            <person name="Ramirez L."/>
            <person name="Alfaro M."/>
            <person name="Sun H."/>
            <person name="Tritt A."/>
            <person name="Yoshinaga Y."/>
            <person name="Zwiers L.-H."/>
            <person name="Turgeon B."/>
            <person name="Goodwin S."/>
            <person name="Spatafora J."/>
            <person name="Crous P."/>
            <person name="Grigoriev I."/>
        </authorList>
    </citation>
    <scope>NUCLEOTIDE SEQUENCE</scope>
    <source>
        <strain evidence="3">CBS 113818</strain>
    </source>
</reference>
<dbReference type="AlphaFoldDB" id="A0A6A7AKK2"/>
<organism evidence="3 4">
    <name type="scientific">Ophiobolus disseminans</name>
    <dbReference type="NCBI Taxonomy" id="1469910"/>
    <lineage>
        <taxon>Eukaryota</taxon>
        <taxon>Fungi</taxon>
        <taxon>Dikarya</taxon>
        <taxon>Ascomycota</taxon>
        <taxon>Pezizomycotina</taxon>
        <taxon>Dothideomycetes</taxon>
        <taxon>Pleosporomycetidae</taxon>
        <taxon>Pleosporales</taxon>
        <taxon>Pleosporineae</taxon>
        <taxon>Phaeosphaeriaceae</taxon>
        <taxon>Ophiobolus</taxon>
    </lineage>
</organism>
<name>A0A6A7AKK2_9PLEO</name>
<feature type="transmembrane region" description="Helical" evidence="1">
    <location>
        <begin position="212"/>
        <end position="236"/>
    </location>
</feature>
<feature type="transmembrane region" description="Helical" evidence="1">
    <location>
        <begin position="135"/>
        <end position="157"/>
    </location>
</feature>
<feature type="domain" description="Rhodopsin" evidence="2">
    <location>
        <begin position="44"/>
        <end position="275"/>
    </location>
</feature>
<feature type="transmembrane region" description="Helical" evidence="1">
    <location>
        <begin position="107"/>
        <end position="128"/>
    </location>
</feature>
<evidence type="ECO:0000259" key="2">
    <source>
        <dbReference type="Pfam" id="PF20684"/>
    </source>
</evidence>
<dbReference type="InterPro" id="IPR049326">
    <property type="entry name" value="Rhodopsin_dom_fungi"/>
</dbReference>
<proteinExistence type="predicted"/>
<dbReference type="EMBL" id="MU006216">
    <property type="protein sequence ID" value="KAF2833514.1"/>
    <property type="molecule type" value="Genomic_DNA"/>
</dbReference>
<keyword evidence="1" id="KW-0472">Membrane</keyword>
<dbReference type="Proteomes" id="UP000799424">
    <property type="component" value="Unassembled WGS sequence"/>
</dbReference>
<feature type="transmembrane region" description="Helical" evidence="1">
    <location>
        <begin position="54"/>
        <end position="73"/>
    </location>
</feature>
<gene>
    <name evidence="3" type="ORF">CC86DRAFT_415307</name>
</gene>
<feature type="transmembrane region" description="Helical" evidence="1">
    <location>
        <begin position="177"/>
        <end position="200"/>
    </location>
</feature>
<accession>A0A6A7AKK2</accession>
<evidence type="ECO:0000313" key="3">
    <source>
        <dbReference type="EMBL" id="KAF2833514.1"/>
    </source>
</evidence>
<protein>
    <recommendedName>
        <fullName evidence="2">Rhodopsin domain-containing protein</fullName>
    </recommendedName>
</protein>
<keyword evidence="1" id="KW-1133">Transmembrane helix</keyword>
<dbReference type="Pfam" id="PF20684">
    <property type="entry name" value="Fung_rhodopsin"/>
    <property type="match status" value="1"/>
</dbReference>
<dbReference type="PANTHER" id="PTHR38794:SF1">
    <property type="entry name" value="INTEGRAL MEMBRANE PROTEIN"/>
    <property type="match status" value="1"/>
</dbReference>